<dbReference type="AlphaFoldDB" id="W9CC92"/>
<keyword evidence="2" id="KW-1185">Reference proteome</keyword>
<protein>
    <submittedName>
        <fullName evidence="1">Uncharacterized protein</fullName>
    </submittedName>
</protein>
<dbReference type="Proteomes" id="UP000019487">
    <property type="component" value="Unassembled WGS sequence"/>
</dbReference>
<dbReference type="OrthoDB" id="3532195at2759"/>
<organism evidence="1 2">
    <name type="scientific">Sclerotinia borealis (strain F-4128)</name>
    <dbReference type="NCBI Taxonomy" id="1432307"/>
    <lineage>
        <taxon>Eukaryota</taxon>
        <taxon>Fungi</taxon>
        <taxon>Dikarya</taxon>
        <taxon>Ascomycota</taxon>
        <taxon>Pezizomycotina</taxon>
        <taxon>Leotiomycetes</taxon>
        <taxon>Helotiales</taxon>
        <taxon>Sclerotiniaceae</taxon>
        <taxon>Sclerotinia</taxon>
    </lineage>
</organism>
<evidence type="ECO:0000313" key="2">
    <source>
        <dbReference type="Proteomes" id="UP000019487"/>
    </source>
</evidence>
<dbReference type="HOGENOM" id="CLU_2777388_0_0_1"/>
<dbReference type="EMBL" id="AYSA01000317">
    <property type="protein sequence ID" value="ESZ93433.1"/>
    <property type="molecule type" value="Genomic_DNA"/>
</dbReference>
<sequence length="69" mass="7484">MELFSSCLLDSAANDTAHAGLCEQFIDPSAWQNIKIGLYPEATVALKQGIAKLAAIQLRETLYIQPAGY</sequence>
<evidence type="ECO:0000313" key="1">
    <source>
        <dbReference type="EMBL" id="ESZ93433.1"/>
    </source>
</evidence>
<gene>
    <name evidence="1" type="ORF">SBOR_6175</name>
</gene>
<name>W9CC92_SCLBF</name>
<comment type="caution">
    <text evidence="1">The sequence shown here is derived from an EMBL/GenBank/DDBJ whole genome shotgun (WGS) entry which is preliminary data.</text>
</comment>
<reference evidence="1 2" key="1">
    <citation type="journal article" date="2014" name="Genome Announc.">
        <title>Draft genome sequence of Sclerotinia borealis, a psychrophilic plant pathogenic fungus.</title>
        <authorList>
            <person name="Mardanov A.V."/>
            <person name="Beletsky A.V."/>
            <person name="Kadnikov V.V."/>
            <person name="Ignatov A.N."/>
            <person name="Ravin N.V."/>
        </authorList>
    </citation>
    <scope>NUCLEOTIDE SEQUENCE [LARGE SCALE GENOMIC DNA]</scope>
    <source>
        <strain evidence="2">F-4157</strain>
    </source>
</reference>
<proteinExistence type="predicted"/>
<accession>W9CC92</accession>